<dbReference type="Proteomes" id="UP000705379">
    <property type="component" value="Unassembled WGS sequence"/>
</dbReference>
<sequence length="242" mass="27434">MRTMVANGEPAVFVISLETSNDRRSEFTRRAAGTSVPWRFFDAHRELADPLNYDPRDAIIHSGYELSKGELACYSSHYAVWRKVVEEKIPQAVILEDDAIVDWEFLRVLLSKDLSVDGIDYLKLCNTRPVSFKILQEPFLGRCLIRFSGFAFGAVAYFLTAKGAGVLVDRLQTVRRAVDTEMDRDWAHGLPNLALHPAPAFEATGLSTLEASRKVRAPIPSDLRIARFKERVREKITRFIYA</sequence>
<evidence type="ECO:0000259" key="1">
    <source>
        <dbReference type="Pfam" id="PF01755"/>
    </source>
</evidence>
<comment type="caution">
    <text evidence="2">The sequence shown here is derived from an EMBL/GenBank/DDBJ whole genome shotgun (WGS) entry which is preliminary data.</text>
</comment>
<reference evidence="2" key="2">
    <citation type="journal article" date="2021" name="Microorganisms">
        <title>Bacterial Dimethylsulfoniopropionate Biosynthesis in the East China Sea.</title>
        <authorList>
            <person name="Liu J."/>
            <person name="Zhang Y."/>
            <person name="Liu J."/>
            <person name="Zhong H."/>
            <person name="Williams B.T."/>
            <person name="Zheng Y."/>
            <person name="Curson A.R.J."/>
            <person name="Sun C."/>
            <person name="Sun H."/>
            <person name="Song D."/>
            <person name="Wagner Mackenzie B."/>
            <person name="Bermejo Martinez A."/>
            <person name="Todd J.D."/>
            <person name="Zhang X.H."/>
        </authorList>
    </citation>
    <scope>NUCLEOTIDE SEQUENCE</scope>
    <source>
        <strain evidence="2">AESS21</strain>
    </source>
</reference>
<dbReference type="CDD" id="cd06532">
    <property type="entry name" value="Glyco_transf_25"/>
    <property type="match status" value="1"/>
</dbReference>
<feature type="domain" description="Glycosyl transferase family 25" evidence="1">
    <location>
        <begin position="11"/>
        <end position="180"/>
    </location>
</feature>
<accession>A0A944CGR2</accession>
<evidence type="ECO:0000313" key="3">
    <source>
        <dbReference type="Proteomes" id="UP000705379"/>
    </source>
</evidence>
<dbReference type="EMBL" id="QTKU01000005">
    <property type="protein sequence ID" value="MBS8262399.1"/>
    <property type="molecule type" value="Genomic_DNA"/>
</dbReference>
<evidence type="ECO:0000313" key="2">
    <source>
        <dbReference type="EMBL" id="MBS8262399.1"/>
    </source>
</evidence>
<dbReference type="AlphaFoldDB" id="A0A944CGR2"/>
<organism evidence="2 3">
    <name type="scientific">Roseibium polysiphoniae</name>
    <dbReference type="NCBI Taxonomy" id="2571221"/>
    <lineage>
        <taxon>Bacteria</taxon>
        <taxon>Pseudomonadati</taxon>
        <taxon>Pseudomonadota</taxon>
        <taxon>Alphaproteobacteria</taxon>
        <taxon>Hyphomicrobiales</taxon>
        <taxon>Stappiaceae</taxon>
        <taxon>Roseibium</taxon>
    </lineage>
</organism>
<gene>
    <name evidence="2" type="ORF">DYI23_19395</name>
</gene>
<protein>
    <recommendedName>
        <fullName evidence="1">Glycosyl transferase family 25 domain-containing protein</fullName>
    </recommendedName>
</protein>
<dbReference type="InterPro" id="IPR002654">
    <property type="entry name" value="Glyco_trans_25"/>
</dbReference>
<dbReference type="Pfam" id="PF01755">
    <property type="entry name" value="Glyco_transf_25"/>
    <property type="match status" value="1"/>
</dbReference>
<proteinExistence type="predicted"/>
<reference evidence="2" key="1">
    <citation type="submission" date="2018-08" db="EMBL/GenBank/DDBJ databases">
        <authorList>
            <person name="Jin W."/>
            <person name="Wang H."/>
            <person name="Yang Y."/>
            <person name="Li M."/>
            <person name="Liu J."/>
        </authorList>
    </citation>
    <scope>NUCLEOTIDE SEQUENCE</scope>
    <source>
        <strain evidence="2">AESS21</strain>
    </source>
</reference>
<name>A0A944CGR2_9HYPH</name>